<evidence type="ECO:0000256" key="1">
    <source>
        <dbReference type="ARBA" id="ARBA00008007"/>
    </source>
</evidence>
<reference evidence="3 4" key="1">
    <citation type="submission" date="2020-10" db="EMBL/GenBank/DDBJ databases">
        <title>Phylogeny of dyella-like bacteria.</title>
        <authorList>
            <person name="Fu J."/>
        </authorList>
    </citation>
    <scope>NUCLEOTIDE SEQUENCE [LARGE SCALE GENOMIC DNA]</scope>
    <source>
        <strain evidence="3 4">DHOB09</strain>
    </source>
</reference>
<dbReference type="Proteomes" id="UP000663181">
    <property type="component" value="Chromosome"/>
</dbReference>
<name>A0ABX7GU41_9GAMM</name>
<dbReference type="Gene3D" id="3.40.50.2020">
    <property type="match status" value="1"/>
</dbReference>
<sequence length="237" mass="26558">MDAPIRLLSAVQRWLLPWRCLLCGDAGAEGVDLCADCAAELPRNTSCCAQCALPLPLSATQCGRCLRKPPPWDAAWAPFRYAWPLDRLETRFKFSRDLAAGRALVSMWQRESPPSCLPQMMIPVPLHRHRLRQRGYNQAWEMVRPLARSLGIPCRKDLLQRVRHTEAQTGLDATERHRNLRGAFALQDTMALPSHVAVVDDVFTTGTTLSECVRVLKRAGVSRVDVWALARAPLSGR</sequence>
<dbReference type="Pfam" id="PF18912">
    <property type="entry name" value="DZR_2"/>
    <property type="match status" value="1"/>
</dbReference>
<feature type="domain" description="Double zinc ribbon" evidence="2">
    <location>
        <begin position="12"/>
        <end position="66"/>
    </location>
</feature>
<dbReference type="PANTHER" id="PTHR47505">
    <property type="entry name" value="DNA UTILIZATION PROTEIN YHGH"/>
    <property type="match status" value="1"/>
</dbReference>
<dbReference type="EMBL" id="CP064030">
    <property type="protein sequence ID" value="QRN53974.1"/>
    <property type="molecule type" value="Genomic_DNA"/>
</dbReference>
<organism evidence="3 4">
    <name type="scientific">Dyella caseinilytica</name>
    <dbReference type="NCBI Taxonomy" id="1849581"/>
    <lineage>
        <taxon>Bacteria</taxon>
        <taxon>Pseudomonadati</taxon>
        <taxon>Pseudomonadota</taxon>
        <taxon>Gammaproteobacteria</taxon>
        <taxon>Lysobacterales</taxon>
        <taxon>Rhodanobacteraceae</taxon>
        <taxon>Dyella</taxon>
    </lineage>
</organism>
<keyword evidence="4" id="KW-1185">Reference proteome</keyword>
<dbReference type="InterPro" id="IPR051910">
    <property type="entry name" value="ComF/GntX_DNA_util-trans"/>
</dbReference>
<accession>A0ABX7GU41</accession>
<dbReference type="InterPro" id="IPR000836">
    <property type="entry name" value="PRTase_dom"/>
</dbReference>
<evidence type="ECO:0000313" key="3">
    <source>
        <dbReference type="EMBL" id="QRN53974.1"/>
    </source>
</evidence>
<evidence type="ECO:0000313" key="4">
    <source>
        <dbReference type="Proteomes" id="UP000663181"/>
    </source>
</evidence>
<proteinExistence type="inferred from homology"/>
<dbReference type="InterPro" id="IPR044005">
    <property type="entry name" value="DZR_2"/>
</dbReference>
<dbReference type="InterPro" id="IPR029057">
    <property type="entry name" value="PRTase-like"/>
</dbReference>
<protein>
    <submittedName>
        <fullName evidence="3">ComF family protein</fullName>
    </submittedName>
</protein>
<gene>
    <name evidence="3" type="ORF">ISN74_00745</name>
</gene>
<dbReference type="SUPFAM" id="SSF53271">
    <property type="entry name" value="PRTase-like"/>
    <property type="match status" value="1"/>
</dbReference>
<evidence type="ECO:0000259" key="2">
    <source>
        <dbReference type="Pfam" id="PF18912"/>
    </source>
</evidence>
<comment type="similarity">
    <text evidence="1">Belongs to the ComF/GntX family.</text>
</comment>
<dbReference type="CDD" id="cd06223">
    <property type="entry name" value="PRTases_typeI"/>
    <property type="match status" value="1"/>
</dbReference>
<dbReference type="RefSeq" id="WP_188796421.1">
    <property type="nucleotide sequence ID" value="NZ_BMIZ01000001.1"/>
</dbReference>
<dbReference type="PANTHER" id="PTHR47505:SF1">
    <property type="entry name" value="DNA UTILIZATION PROTEIN YHGH"/>
    <property type="match status" value="1"/>
</dbReference>